<organism evidence="6 7">
    <name type="scientific">Panagrellus redivivus</name>
    <name type="common">Microworm</name>
    <dbReference type="NCBI Taxonomy" id="6233"/>
    <lineage>
        <taxon>Eukaryota</taxon>
        <taxon>Metazoa</taxon>
        <taxon>Ecdysozoa</taxon>
        <taxon>Nematoda</taxon>
        <taxon>Chromadorea</taxon>
        <taxon>Rhabditida</taxon>
        <taxon>Tylenchina</taxon>
        <taxon>Panagrolaimomorpha</taxon>
        <taxon>Panagrolaimoidea</taxon>
        <taxon>Panagrolaimidae</taxon>
        <taxon>Panagrellus</taxon>
    </lineage>
</organism>
<evidence type="ECO:0000259" key="5">
    <source>
        <dbReference type="PROSITE" id="PS50011"/>
    </source>
</evidence>
<feature type="domain" description="Protein kinase" evidence="5">
    <location>
        <begin position="34"/>
        <end position="297"/>
    </location>
</feature>
<keyword evidence="2 3" id="KW-0067">ATP-binding</keyword>
<evidence type="ECO:0000256" key="4">
    <source>
        <dbReference type="RuleBase" id="RU000304"/>
    </source>
</evidence>
<dbReference type="AlphaFoldDB" id="A0A7E4VM30"/>
<dbReference type="SUPFAM" id="SSF56112">
    <property type="entry name" value="Protein kinase-like (PK-like)"/>
    <property type="match status" value="1"/>
</dbReference>
<keyword evidence="4" id="KW-0808">Transferase</keyword>
<proteinExistence type="inferred from homology"/>
<dbReference type="GO" id="GO:0008270">
    <property type="term" value="F:zinc ion binding"/>
    <property type="evidence" value="ECO:0007669"/>
    <property type="project" value="UniProtKB-KW"/>
</dbReference>
<dbReference type="InterPro" id="IPR017441">
    <property type="entry name" value="Protein_kinase_ATP_BS"/>
</dbReference>
<evidence type="ECO:0000256" key="1">
    <source>
        <dbReference type="ARBA" id="ARBA00022741"/>
    </source>
</evidence>
<dbReference type="InterPro" id="IPR008271">
    <property type="entry name" value="Ser/Thr_kinase_AS"/>
</dbReference>
<dbReference type="Proteomes" id="UP000492821">
    <property type="component" value="Unassembled WGS sequence"/>
</dbReference>
<evidence type="ECO:0000313" key="6">
    <source>
        <dbReference type="Proteomes" id="UP000492821"/>
    </source>
</evidence>
<keyword evidence="1 3" id="KW-0547">Nucleotide-binding</keyword>
<name>A0A7E4VM30_PANRE</name>
<protein>
    <submittedName>
        <fullName evidence="7">Protein kinase domain-containing protein</fullName>
    </submittedName>
</protein>
<dbReference type="PROSITE" id="PS00107">
    <property type="entry name" value="PROTEIN_KINASE_ATP"/>
    <property type="match status" value="1"/>
</dbReference>
<dbReference type="GO" id="GO:0005829">
    <property type="term" value="C:cytosol"/>
    <property type="evidence" value="ECO:0007669"/>
    <property type="project" value="TreeGrafter"/>
</dbReference>
<dbReference type="PROSITE" id="PS50011">
    <property type="entry name" value="PROTEIN_KINASE_DOM"/>
    <property type="match status" value="1"/>
</dbReference>
<dbReference type="Pfam" id="PF00069">
    <property type="entry name" value="Pkinase"/>
    <property type="match status" value="1"/>
</dbReference>
<dbReference type="GO" id="GO:0007200">
    <property type="term" value="P:phospholipase C-activating G protein-coupled receptor signaling pathway"/>
    <property type="evidence" value="ECO:0007669"/>
    <property type="project" value="TreeGrafter"/>
</dbReference>
<keyword evidence="6" id="KW-1185">Reference proteome</keyword>
<comment type="similarity">
    <text evidence="4">Belongs to the protein kinase superfamily.</text>
</comment>
<evidence type="ECO:0000256" key="2">
    <source>
        <dbReference type="ARBA" id="ARBA00022840"/>
    </source>
</evidence>
<dbReference type="InterPro" id="IPR011009">
    <property type="entry name" value="Kinase-like_dom_sf"/>
</dbReference>
<reference evidence="7" key="2">
    <citation type="submission" date="2020-10" db="UniProtKB">
        <authorList>
            <consortium name="WormBaseParasite"/>
        </authorList>
    </citation>
    <scope>IDENTIFICATION</scope>
</reference>
<sequence>MVRFCGAYQLLRFTHRRYRKVNATTFFKQNYDLSSNSKLLGNGKYANVYLSQNRKNGREVAVKLMLDDGSERAQRSRERFRFELYLLRNCHHPGVIKHVFSFATKKFMIVVMDRMAGDLFSYMMNGKDQHLTERTTKFIARQLFSALDYLHDRDIVHCDVKPENVLLDDMNLEFPHAKLCDFGLSKRIKDVEYAQHTVGTYIYLAPEILLKKEYTKAVDIWAMGVMIYAALTSTMPFEEPTKKAKHIYKGLARKSFLFPRHLFYNVSRHAKKFLTSIFNPINTERPTADECLDDPWLDDAVVYADVRQLELRLNTGRFLTSVEEDVRFEKFLKTRGIPSCIPF</sequence>
<keyword evidence="4" id="KW-0418">Kinase</keyword>
<keyword evidence="4" id="KW-0723">Serine/threonine-protein kinase</keyword>
<evidence type="ECO:0000256" key="3">
    <source>
        <dbReference type="PROSITE-ProRule" id="PRU10141"/>
    </source>
</evidence>
<feature type="binding site" evidence="3">
    <location>
        <position position="63"/>
    </location>
    <ligand>
        <name>ATP</name>
        <dbReference type="ChEBI" id="CHEBI:30616"/>
    </ligand>
</feature>
<dbReference type="SMART" id="SM00220">
    <property type="entry name" value="S_TKc"/>
    <property type="match status" value="1"/>
</dbReference>
<dbReference type="GO" id="GO:0005524">
    <property type="term" value="F:ATP binding"/>
    <property type="evidence" value="ECO:0007669"/>
    <property type="project" value="UniProtKB-UniRule"/>
</dbReference>
<dbReference type="GO" id="GO:0004674">
    <property type="term" value="F:protein serine/threonine kinase activity"/>
    <property type="evidence" value="ECO:0007669"/>
    <property type="project" value="UniProtKB-KW"/>
</dbReference>
<dbReference type="Gene3D" id="1.10.510.10">
    <property type="entry name" value="Transferase(Phosphotransferase) domain 1"/>
    <property type="match status" value="1"/>
</dbReference>
<evidence type="ECO:0000313" key="7">
    <source>
        <dbReference type="WBParaSite" id="Pan_g21796.t1"/>
    </source>
</evidence>
<accession>A0A7E4VM30</accession>
<dbReference type="PROSITE" id="PS00108">
    <property type="entry name" value="PROTEIN_KINASE_ST"/>
    <property type="match status" value="1"/>
</dbReference>
<dbReference type="PANTHER" id="PTHR22968:SF15">
    <property type="entry name" value="SERINE_THREONINE-PROTEIN KINASE DKF-1"/>
    <property type="match status" value="1"/>
</dbReference>
<reference evidence="6" key="1">
    <citation type="journal article" date="2013" name="Genetics">
        <title>The draft genome and transcriptome of Panagrellus redivivus are shaped by the harsh demands of a free-living lifestyle.</title>
        <authorList>
            <person name="Srinivasan J."/>
            <person name="Dillman A.R."/>
            <person name="Macchietto M.G."/>
            <person name="Heikkinen L."/>
            <person name="Lakso M."/>
            <person name="Fracchia K.M."/>
            <person name="Antoshechkin I."/>
            <person name="Mortazavi A."/>
            <person name="Wong G."/>
            <person name="Sternberg P.W."/>
        </authorList>
    </citation>
    <scope>NUCLEOTIDE SEQUENCE [LARGE SCALE GENOMIC DNA]</scope>
    <source>
        <strain evidence="6">MT8872</strain>
    </source>
</reference>
<dbReference type="WBParaSite" id="Pan_g21796.t1">
    <property type="protein sequence ID" value="Pan_g21796.t1"/>
    <property type="gene ID" value="Pan_g21796"/>
</dbReference>
<dbReference type="PANTHER" id="PTHR22968">
    <property type="entry name" value="PROTEIN KINASE C, MU"/>
    <property type="match status" value="1"/>
</dbReference>
<dbReference type="InterPro" id="IPR000719">
    <property type="entry name" value="Prot_kinase_dom"/>
</dbReference>
<dbReference type="GO" id="GO:0035556">
    <property type="term" value="P:intracellular signal transduction"/>
    <property type="evidence" value="ECO:0007669"/>
    <property type="project" value="TreeGrafter"/>
</dbReference>